<evidence type="ECO:0000313" key="3">
    <source>
        <dbReference type="EMBL" id="HIX85115.1"/>
    </source>
</evidence>
<dbReference type="InterPro" id="IPR000836">
    <property type="entry name" value="PRTase_dom"/>
</dbReference>
<name>A0A9D1XPY0_9BACT</name>
<dbReference type="AlphaFoldDB" id="A0A9D1XPY0"/>
<dbReference type="CDD" id="cd06223">
    <property type="entry name" value="PRTases_typeI"/>
    <property type="match status" value="1"/>
</dbReference>
<comment type="caution">
    <text evidence="3">The sequence shown here is derived from an EMBL/GenBank/DDBJ whole genome shotgun (WGS) entry which is preliminary data.</text>
</comment>
<organism evidence="3 4">
    <name type="scientific">Candidatus Parabacteroides intestinigallinarum</name>
    <dbReference type="NCBI Taxonomy" id="2838722"/>
    <lineage>
        <taxon>Bacteria</taxon>
        <taxon>Pseudomonadati</taxon>
        <taxon>Bacteroidota</taxon>
        <taxon>Bacteroidia</taxon>
        <taxon>Bacteroidales</taxon>
        <taxon>Tannerellaceae</taxon>
        <taxon>Parabacteroides</taxon>
    </lineage>
</organism>
<dbReference type="Proteomes" id="UP000823847">
    <property type="component" value="Unassembled WGS sequence"/>
</dbReference>
<proteinExistence type="inferred from homology"/>
<evidence type="ECO:0000313" key="4">
    <source>
        <dbReference type="Proteomes" id="UP000823847"/>
    </source>
</evidence>
<dbReference type="PANTHER" id="PTHR47505">
    <property type="entry name" value="DNA UTILIZATION PROTEIN YHGH"/>
    <property type="match status" value="1"/>
</dbReference>
<reference evidence="3" key="1">
    <citation type="journal article" date="2021" name="PeerJ">
        <title>Extensive microbial diversity within the chicken gut microbiome revealed by metagenomics and culture.</title>
        <authorList>
            <person name="Gilroy R."/>
            <person name="Ravi A."/>
            <person name="Getino M."/>
            <person name="Pursley I."/>
            <person name="Horton D.L."/>
            <person name="Alikhan N.F."/>
            <person name="Baker D."/>
            <person name="Gharbi K."/>
            <person name="Hall N."/>
            <person name="Watson M."/>
            <person name="Adriaenssens E.M."/>
            <person name="Foster-Nyarko E."/>
            <person name="Jarju S."/>
            <person name="Secka A."/>
            <person name="Antonio M."/>
            <person name="Oren A."/>
            <person name="Chaudhuri R.R."/>
            <person name="La Ragione R."/>
            <person name="Hildebrand F."/>
            <person name="Pallen M.J."/>
        </authorList>
    </citation>
    <scope>NUCLEOTIDE SEQUENCE</scope>
    <source>
        <strain evidence="3">ChiHecec2B26-12326</strain>
    </source>
</reference>
<dbReference type="PANTHER" id="PTHR47505:SF1">
    <property type="entry name" value="DNA UTILIZATION PROTEIN YHGH"/>
    <property type="match status" value="1"/>
</dbReference>
<feature type="domain" description="Phosphoribosyltransferase" evidence="2">
    <location>
        <begin position="166"/>
        <end position="216"/>
    </location>
</feature>
<protein>
    <submittedName>
        <fullName evidence="3">ComF family protein</fullName>
    </submittedName>
</protein>
<dbReference type="Gene3D" id="3.40.50.2020">
    <property type="match status" value="1"/>
</dbReference>
<dbReference type="EMBL" id="DXEN01000005">
    <property type="protein sequence ID" value="HIX85115.1"/>
    <property type="molecule type" value="Genomic_DNA"/>
</dbReference>
<dbReference type="SUPFAM" id="SSF53271">
    <property type="entry name" value="PRTase-like"/>
    <property type="match status" value="1"/>
</dbReference>
<evidence type="ECO:0000259" key="2">
    <source>
        <dbReference type="Pfam" id="PF00156"/>
    </source>
</evidence>
<reference evidence="3" key="2">
    <citation type="submission" date="2021-04" db="EMBL/GenBank/DDBJ databases">
        <authorList>
            <person name="Gilroy R."/>
        </authorList>
    </citation>
    <scope>NUCLEOTIDE SEQUENCE</scope>
    <source>
        <strain evidence="3">ChiHecec2B26-12326</strain>
    </source>
</reference>
<gene>
    <name evidence="3" type="ORF">H9848_00660</name>
</gene>
<dbReference type="InterPro" id="IPR051910">
    <property type="entry name" value="ComF/GntX_DNA_util-trans"/>
</dbReference>
<dbReference type="InterPro" id="IPR029057">
    <property type="entry name" value="PRTase-like"/>
</dbReference>
<accession>A0A9D1XPY0</accession>
<evidence type="ECO:0000256" key="1">
    <source>
        <dbReference type="ARBA" id="ARBA00008007"/>
    </source>
</evidence>
<sequence>MTQLWNNLLNLFFPNLCKICGSPLVEGEEQICLRCLCDLPHTYYHRKANNPAEQLFFGKNRIEHASAFLRYEKGGKTQKLVHSLKYYDNKEVGYLLGRQAARELLADRSPLIEVDLLIPVPLHPRKERKRGYNQSEWIARGLSSVLHIPIDKGSLARVSFTNTQTRKGVFERWTNVCSIFQVSQPDKLRDKHVLLVDDVITTGATLSACAEALSTVPGIRISVFALSIA</sequence>
<comment type="similarity">
    <text evidence="1">Belongs to the ComF/GntX family.</text>
</comment>
<dbReference type="Pfam" id="PF00156">
    <property type="entry name" value="Pribosyltran"/>
    <property type="match status" value="1"/>
</dbReference>